<organism evidence="7 8">
    <name type="scientific">Aeribacillus alveayuensis</name>
    <dbReference type="NCBI Taxonomy" id="279215"/>
    <lineage>
        <taxon>Bacteria</taxon>
        <taxon>Bacillati</taxon>
        <taxon>Bacillota</taxon>
        <taxon>Bacilli</taxon>
        <taxon>Bacillales</taxon>
        <taxon>Bacillaceae</taxon>
        <taxon>Aeribacillus</taxon>
    </lineage>
</organism>
<dbReference type="SUPFAM" id="SSF51735">
    <property type="entry name" value="NAD(P)-binding Rossmann-fold domains"/>
    <property type="match status" value="1"/>
</dbReference>
<dbReference type="InterPro" id="IPR036291">
    <property type="entry name" value="NAD(P)-bd_dom_sf"/>
</dbReference>
<dbReference type="NCBIfam" id="TIGR01470">
    <property type="entry name" value="cysG_Nterm"/>
    <property type="match status" value="1"/>
</dbReference>
<comment type="caution">
    <text evidence="7">The sequence shown here is derived from an EMBL/GenBank/DDBJ whole genome shotgun (WGS) entry which is preliminary data.</text>
</comment>
<keyword evidence="7" id="KW-0456">Lyase</keyword>
<dbReference type="InterPro" id="IPR006367">
    <property type="entry name" value="Sirohaem_synthase_N"/>
</dbReference>
<dbReference type="Pfam" id="PF22440">
    <property type="entry name" value="SirC_C"/>
    <property type="match status" value="1"/>
</dbReference>
<keyword evidence="4" id="KW-0520">NAD</keyword>
<name>A0ABT9VJH1_9BACI</name>
<evidence type="ECO:0000256" key="2">
    <source>
        <dbReference type="ARBA" id="ARBA00012400"/>
    </source>
</evidence>
<evidence type="ECO:0000256" key="4">
    <source>
        <dbReference type="ARBA" id="ARBA00023027"/>
    </source>
</evidence>
<dbReference type="NCBIfam" id="NF005222">
    <property type="entry name" value="PRK06718.1"/>
    <property type="match status" value="1"/>
</dbReference>
<proteinExistence type="predicted"/>
<evidence type="ECO:0000256" key="5">
    <source>
        <dbReference type="ARBA" id="ARBA00023244"/>
    </source>
</evidence>
<evidence type="ECO:0000313" key="7">
    <source>
        <dbReference type="EMBL" id="MDQ0161000.1"/>
    </source>
</evidence>
<dbReference type="PANTHER" id="PTHR35330:SF1">
    <property type="entry name" value="SIROHEME BIOSYNTHESIS PROTEIN MET8"/>
    <property type="match status" value="1"/>
</dbReference>
<evidence type="ECO:0000256" key="6">
    <source>
        <dbReference type="ARBA" id="ARBA00047561"/>
    </source>
</evidence>
<dbReference type="EC" id="1.3.1.76" evidence="2"/>
<dbReference type="GO" id="GO:0051266">
    <property type="term" value="F:sirohydrochlorin ferrochelatase activity"/>
    <property type="evidence" value="ECO:0007669"/>
    <property type="project" value="UniProtKB-EC"/>
</dbReference>
<dbReference type="RefSeq" id="WP_419150930.1">
    <property type="nucleotide sequence ID" value="NZ_JAUSTR010000001.1"/>
</dbReference>
<dbReference type="Proteomes" id="UP001225646">
    <property type="component" value="Unassembled WGS sequence"/>
</dbReference>
<accession>A0ABT9VJH1</accession>
<dbReference type="EMBL" id="JAUSTR010000001">
    <property type="protein sequence ID" value="MDQ0161000.1"/>
    <property type="molecule type" value="Genomic_DNA"/>
</dbReference>
<gene>
    <name evidence="7" type="ORF">J2S06_000070</name>
</gene>
<reference evidence="7 8" key="1">
    <citation type="submission" date="2023-07" db="EMBL/GenBank/DDBJ databases">
        <title>Genomic Encyclopedia of Type Strains, Phase IV (KMG-IV): sequencing the most valuable type-strain genomes for metagenomic binning, comparative biology and taxonomic classification.</title>
        <authorList>
            <person name="Goeker M."/>
        </authorList>
    </citation>
    <scope>NUCLEOTIDE SEQUENCE [LARGE SCALE GENOMIC DNA]</scope>
    <source>
        <strain evidence="7 8">DSM 19092</strain>
    </source>
</reference>
<dbReference type="Pfam" id="PF13241">
    <property type="entry name" value="NAD_binding_7"/>
    <property type="match status" value="1"/>
</dbReference>
<comment type="catalytic activity">
    <reaction evidence="6">
        <text>precorrin-2 + NAD(+) = sirohydrochlorin + NADH + 2 H(+)</text>
        <dbReference type="Rhea" id="RHEA:15613"/>
        <dbReference type="ChEBI" id="CHEBI:15378"/>
        <dbReference type="ChEBI" id="CHEBI:57540"/>
        <dbReference type="ChEBI" id="CHEBI:57945"/>
        <dbReference type="ChEBI" id="CHEBI:58351"/>
        <dbReference type="ChEBI" id="CHEBI:58827"/>
        <dbReference type="EC" id="1.3.1.76"/>
    </reaction>
</comment>
<evidence type="ECO:0000256" key="1">
    <source>
        <dbReference type="ARBA" id="ARBA00005010"/>
    </source>
</evidence>
<dbReference type="InterPro" id="IPR042518">
    <property type="entry name" value="SirC_C"/>
</dbReference>
<dbReference type="SUPFAM" id="SSF75615">
    <property type="entry name" value="Siroheme synthase middle domains-like"/>
    <property type="match status" value="1"/>
</dbReference>
<comment type="pathway">
    <text evidence="1">Porphyrin-containing compound metabolism; siroheme biosynthesis; sirohydrochlorin from precorrin-2: step 1/1.</text>
</comment>
<dbReference type="PANTHER" id="PTHR35330">
    <property type="entry name" value="SIROHEME BIOSYNTHESIS PROTEIN MET8"/>
    <property type="match status" value="1"/>
</dbReference>
<dbReference type="InterPro" id="IPR028161">
    <property type="entry name" value="Met8-like"/>
</dbReference>
<dbReference type="Gene3D" id="1.10.8.610">
    <property type="entry name" value="SirC, precorrin-2 dehydrogenase, C-terminal helical domain-like"/>
    <property type="match status" value="1"/>
</dbReference>
<dbReference type="Gene3D" id="3.40.50.720">
    <property type="entry name" value="NAD(P)-binding Rossmann-like Domain"/>
    <property type="match status" value="1"/>
</dbReference>
<keyword evidence="3 7" id="KW-0560">Oxidoreductase</keyword>
<protein>
    <recommendedName>
        <fullName evidence="2">precorrin-2 dehydrogenase</fullName>
        <ecNumber evidence="2">1.3.1.76</ecNumber>
    </recommendedName>
</protein>
<keyword evidence="8" id="KW-1185">Reference proteome</keyword>
<dbReference type="GO" id="GO:0043115">
    <property type="term" value="F:precorrin-2 dehydrogenase activity"/>
    <property type="evidence" value="ECO:0007669"/>
    <property type="project" value="UniProtKB-EC"/>
</dbReference>
<evidence type="ECO:0000256" key="3">
    <source>
        <dbReference type="ARBA" id="ARBA00023002"/>
    </source>
</evidence>
<keyword evidence="5" id="KW-0627">Porphyrin biosynthesis</keyword>
<evidence type="ECO:0000313" key="8">
    <source>
        <dbReference type="Proteomes" id="UP001225646"/>
    </source>
</evidence>
<sequence>MMHYPAMLNLTGKKAVVVGGGQVAARKVQSLLKANAEVTVISPTLTEPLRQFADQQRIVWREKPFEPRDIRGAFLVIAATNSRVVNDEVFKAANEYQLINIVDDPSNSNFIVPAVFQRGKLVMSISTSGACPGLAKQIKRDLEKHYDDRYEEYLSFLESSRKEVIHTMNDDKQKRAMLKELLHPRFLQMSGIERQEEFQQIMKKSRGTS</sequence>